<dbReference type="GO" id="GO:0045727">
    <property type="term" value="P:positive regulation of translation"/>
    <property type="evidence" value="ECO:0007669"/>
    <property type="project" value="TreeGrafter"/>
</dbReference>
<dbReference type="GO" id="GO:0099577">
    <property type="term" value="P:regulation of translation at presynapse, modulating synaptic transmission"/>
    <property type="evidence" value="ECO:0007669"/>
    <property type="project" value="TreeGrafter"/>
</dbReference>
<reference evidence="2" key="1">
    <citation type="submission" date="2025-08" db="UniProtKB">
        <authorList>
            <consortium name="Ensembl"/>
        </authorList>
    </citation>
    <scope>IDENTIFICATION</scope>
</reference>
<feature type="domain" description="Agenet-like" evidence="1">
    <location>
        <begin position="54"/>
        <end position="106"/>
    </location>
</feature>
<dbReference type="GO" id="GO:0010494">
    <property type="term" value="C:cytoplasmic stress granule"/>
    <property type="evidence" value="ECO:0007669"/>
    <property type="project" value="TreeGrafter"/>
</dbReference>
<dbReference type="AlphaFoldDB" id="A0A8C5M1K4"/>
<dbReference type="Proteomes" id="UP000694569">
    <property type="component" value="Unplaced"/>
</dbReference>
<dbReference type="InterPro" id="IPR040148">
    <property type="entry name" value="FMR1"/>
</dbReference>
<keyword evidence="3" id="KW-1185">Reference proteome</keyword>
<dbReference type="Ensembl" id="ENSLLET00000005591.1">
    <property type="protein sequence ID" value="ENSLLEP00000005353.1"/>
    <property type="gene ID" value="ENSLLEG00000003411.1"/>
</dbReference>
<reference evidence="2" key="2">
    <citation type="submission" date="2025-09" db="UniProtKB">
        <authorList>
            <consortium name="Ensembl"/>
        </authorList>
    </citation>
    <scope>IDENTIFICATION</scope>
</reference>
<dbReference type="PANTHER" id="PTHR10603">
    <property type="entry name" value="FRAGILE X MENTAL RETARDATION SYNDROME-RELATED PROTEIN"/>
    <property type="match status" value="1"/>
</dbReference>
<dbReference type="GeneTree" id="ENSGT00950000183189"/>
<accession>A0A8C5M1K4</accession>
<dbReference type="GO" id="GO:0098793">
    <property type="term" value="C:presynapse"/>
    <property type="evidence" value="ECO:0007669"/>
    <property type="project" value="GOC"/>
</dbReference>
<evidence type="ECO:0000259" key="1">
    <source>
        <dbReference type="PROSITE" id="PS51641"/>
    </source>
</evidence>
<dbReference type="GO" id="GO:0048513">
    <property type="term" value="P:animal organ development"/>
    <property type="evidence" value="ECO:0007669"/>
    <property type="project" value="TreeGrafter"/>
</dbReference>
<evidence type="ECO:0000313" key="3">
    <source>
        <dbReference type="Proteomes" id="UP000694569"/>
    </source>
</evidence>
<dbReference type="GO" id="GO:0043488">
    <property type="term" value="P:regulation of mRNA stability"/>
    <property type="evidence" value="ECO:0007669"/>
    <property type="project" value="TreeGrafter"/>
</dbReference>
<dbReference type="GO" id="GO:0045182">
    <property type="term" value="F:translation regulator activity"/>
    <property type="evidence" value="ECO:0007669"/>
    <property type="project" value="TreeGrafter"/>
</dbReference>
<organism evidence="2 3">
    <name type="scientific">Leptobrachium leishanense</name>
    <name type="common">Leishan spiny toad</name>
    <dbReference type="NCBI Taxonomy" id="445787"/>
    <lineage>
        <taxon>Eukaryota</taxon>
        <taxon>Metazoa</taxon>
        <taxon>Chordata</taxon>
        <taxon>Craniata</taxon>
        <taxon>Vertebrata</taxon>
        <taxon>Euteleostomi</taxon>
        <taxon>Amphibia</taxon>
        <taxon>Batrachia</taxon>
        <taxon>Anura</taxon>
        <taxon>Pelobatoidea</taxon>
        <taxon>Megophryidae</taxon>
        <taxon>Leptobrachium</taxon>
    </lineage>
</organism>
<dbReference type="Gene3D" id="2.30.30.140">
    <property type="match status" value="2"/>
</dbReference>
<evidence type="ECO:0000313" key="2">
    <source>
        <dbReference type="Ensembl" id="ENSLLEP00000005353.1"/>
    </source>
</evidence>
<dbReference type="Gene3D" id="3.30.1370.10">
    <property type="entry name" value="K Homology domain, type 1"/>
    <property type="match status" value="1"/>
</dbReference>
<protein>
    <recommendedName>
        <fullName evidence="1">Agenet-like domain-containing protein</fullName>
    </recommendedName>
</protein>
<dbReference type="Pfam" id="PF18336">
    <property type="entry name" value="Tudor_FRX1"/>
    <property type="match status" value="1"/>
</dbReference>
<dbReference type="PANTHER" id="PTHR10603:SF7">
    <property type="entry name" value="FRAGILE X MESSENGER RIBONUCLEOPROTEIN 1 HOMOLOG"/>
    <property type="match status" value="1"/>
</dbReference>
<proteinExistence type="predicted"/>
<dbReference type="PROSITE" id="PS51641">
    <property type="entry name" value="AGENET_LIKE"/>
    <property type="match status" value="2"/>
</dbReference>
<dbReference type="InterPro" id="IPR036612">
    <property type="entry name" value="KH_dom_type_1_sf"/>
</dbReference>
<dbReference type="GO" id="GO:0043005">
    <property type="term" value="C:neuron projection"/>
    <property type="evidence" value="ECO:0007669"/>
    <property type="project" value="TreeGrafter"/>
</dbReference>
<name>A0A8C5M1K4_9ANUR</name>
<sequence length="262" mass="30160">MDGMKVDVRAENGAYYPGYVQYVHEDSVTVTFHNNWMPERQVPFSDARLPPTPDTVASIAEGDQAASGWWVAHVCHMIKRNFYVIEYTSCDAPYNGIVSLDRIRLINTNQATTRQMFFKLSVPESEDLRRGVSERICTRSLRRWWAQSVSFSTKLGKSRLYWPQMSSSLNIHLLYNGQVIQEVIDKSGVVCVKGDNDKGEQKKEGMVSLVFVGTQENISNAFTLLEYQIAYLKDLDQLRKDLRIRSYPHRKAESQDENHRAR</sequence>
<dbReference type="GO" id="GO:0003730">
    <property type="term" value="F:mRNA 3'-UTR binding"/>
    <property type="evidence" value="ECO:0007669"/>
    <property type="project" value="TreeGrafter"/>
</dbReference>
<dbReference type="InterPro" id="IPR041560">
    <property type="entry name" value="Tudor_FRM1"/>
</dbReference>
<dbReference type="GO" id="GO:0051028">
    <property type="term" value="P:mRNA transport"/>
    <property type="evidence" value="ECO:0007669"/>
    <property type="project" value="TreeGrafter"/>
</dbReference>
<feature type="domain" description="Agenet-like" evidence="1">
    <location>
        <begin position="4"/>
        <end position="50"/>
    </location>
</feature>
<dbReference type="GO" id="GO:0048170">
    <property type="term" value="P:positive regulation of long-term neuronal synaptic plasticity"/>
    <property type="evidence" value="ECO:0007669"/>
    <property type="project" value="TreeGrafter"/>
</dbReference>
<dbReference type="GO" id="GO:0005634">
    <property type="term" value="C:nucleus"/>
    <property type="evidence" value="ECO:0007669"/>
    <property type="project" value="TreeGrafter"/>
</dbReference>